<sequence>MSISISGKQHYSSHLIVIFTRLHWSFVIWFIVLIFGPWCAAHLGNNSNNIETQVFTWQKNFSLGSSETSRRMG</sequence>
<dbReference type="Proteomes" id="UP001202328">
    <property type="component" value="Unassembled WGS sequence"/>
</dbReference>
<reference evidence="2" key="1">
    <citation type="submission" date="2022-04" db="EMBL/GenBank/DDBJ databases">
        <title>A functionally conserved STORR gene fusion in Papaver species that diverged 16.8 million years ago.</title>
        <authorList>
            <person name="Catania T."/>
        </authorList>
    </citation>
    <scope>NUCLEOTIDE SEQUENCE</scope>
    <source>
        <strain evidence="2">S-188037</strain>
    </source>
</reference>
<accession>A0AAD4TK23</accession>
<name>A0AAD4TK23_9MAGN</name>
<protein>
    <submittedName>
        <fullName evidence="2">Uncharacterized protein</fullName>
    </submittedName>
</protein>
<dbReference type="AlphaFoldDB" id="A0AAD4TK23"/>
<feature type="transmembrane region" description="Helical" evidence="1">
    <location>
        <begin position="12"/>
        <end position="38"/>
    </location>
</feature>
<organism evidence="2 3">
    <name type="scientific">Papaver atlanticum</name>
    <dbReference type="NCBI Taxonomy" id="357466"/>
    <lineage>
        <taxon>Eukaryota</taxon>
        <taxon>Viridiplantae</taxon>
        <taxon>Streptophyta</taxon>
        <taxon>Embryophyta</taxon>
        <taxon>Tracheophyta</taxon>
        <taxon>Spermatophyta</taxon>
        <taxon>Magnoliopsida</taxon>
        <taxon>Ranunculales</taxon>
        <taxon>Papaveraceae</taxon>
        <taxon>Papaveroideae</taxon>
        <taxon>Papaver</taxon>
    </lineage>
</organism>
<evidence type="ECO:0000256" key="1">
    <source>
        <dbReference type="SAM" id="Phobius"/>
    </source>
</evidence>
<dbReference type="EMBL" id="JAJJMB010000948">
    <property type="protein sequence ID" value="KAI3960205.1"/>
    <property type="molecule type" value="Genomic_DNA"/>
</dbReference>
<evidence type="ECO:0000313" key="2">
    <source>
        <dbReference type="EMBL" id="KAI3960205.1"/>
    </source>
</evidence>
<evidence type="ECO:0000313" key="3">
    <source>
        <dbReference type="Proteomes" id="UP001202328"/>
    </source>
</evidence>
<keyword evidence="1" id="KW-0472">Membrane</keyword>
<keyword evidence="1" id="KW-1133">Transmembrane helix</keyword>
<keyword evidence="1" id="KW-0812">Transmembrane</keyword>
<gene>
    <name evidence="2" type="ORF">MKW98_016929</name>
</gene>
<proteinExistence type="predicted"/>
<comment type="caution">
    <text evidence="2">The sequence shown here is derived from an EMBL/GenBank/DDBJ whole genome shotgun (WGS) entry which is preliminary data.</text>
</comment>
<keyword evidence="3" id="KW-1185">Reference proteome</keyword>